<dbReference type="Gene3D" id="3.40.630.30">
    <property type="match status" value="1"/>
</dbReference>
<evidence type="ECO:0000313" key="4">
    <source>
        <dbReference type="EMBL" id="MDP9822699.1"/>
    </source>
</evidence>
<name>A0ABT9NQJ7_9ACTN</name>
<evidence type="ECO:0000259" key="3">
    <source>
        <dbReference type="PROSITE" id="PS51186"/>
    </source>
</evidence>
<dbReference type="PROSITE" id="PS51186">
    <property type="entry name" value="GNAT"/>
    <property type="match status" value="1"/>
</dbReference>
<dbReference type="InterPro" id="IPR016181">
    <property type="entry name" value="Acyl_CoA_acyltransferase"/>
</dbReference>
<dbReference type="RefSeq" id="WP_068125211.1">
    <property type="nucleotide sequence ID" value="NZ_CCXJ01000817.2"/>
</dbReference>
<feature type="region of interest" description="Disordered" evidence="2">
    <location>
        <begin position="1"/>
        <end position="34"/>
    </location>
</feature>
<evidence type="ECO:0000256" key="2">
    <source>
        <dbReference type="SAM" id="MobiDB-lite"/>
    </source>
</evidence>
<dbReference type="PANTHER" id="PTHR31438">
    <property type="entry name" value="LYSINE N-ACYLTRANSFERASE C17G9.06C-RELATED"/>
    <property type="match status" value="1"/>
</dbReference>
<evidence type="ECO:0000313" key="5">
    <source>
        <dbReference type="Proteomes" id="UP001240447"/>
    </source>
</evidence>
<proteinExistence type="predicted"/>
<reference evidence="4 5" key="1">
    <citation type="submission" date="2023-07" db="EMBL/GenBank/DDBJ databases">
        <title>Sequencing the genomes of 1000 actinobacteria strains.</title>
        <authorList>
            <person name="Klenk H.-P."/>
        </authorList>
    </citation>
    <scope>NUCLEOTIDE SEQUENCE [LARGE SCALE GENOMIC DNA]</scope>
    <source>
        <strain evidence="4 5">GD13</strain>
    </source>
</reference>
<keyword evidence="1" id="KW-0046">Antibiotic resistance</keyword>
<gene>
    <name evidence="4" type="ORF">J2S59_002508</name>
</gene>
<feature type="domain" description="N-acetyltransferase" evidence="3">
    <location>
        <begin position="80"/>
        <end position="248"/>
    </location>
</feature>
<comment type="caution">
    <text evidence="4">The sequence shown here is derived from an EMBL/GenBank/DDBJ whole genome shotgun (WGS) entry which is preliminary data.</text>
</comment>
<dbReference type="Proteomes" id="UP001240447">
    <property type="component" value="Unassembled WGS sequence"/>
</dbReference>
<dbReference type="EMBL" id="JAUSQM010000001">
    <property type="protein sequence ID" value="MDP9822699.1"/>
    <property type="molecule type" value="Genomic_DNA"/>
</dbReference>
<sequence>MSAAAEDTDPEATVEIRVEPFGQPPPPARHRGEVGAGQGWYAAARELARDRVPDHAGWQLLAEDLADSPRRFVLVEFAGLAFRPLTRGDLRDLVRWQQAEHVAPWWRASAVDLAAAETRYGPAIDGTDPTRHWIVERHGRSIGWVQDYRVADHPDWALTTAPQDSVGIDYLIGEPAHVGRGIGTRMLSAYLTDVVAPAYDAPVIFAAPDHRNRASLRVLDKLGFTQGVWFDCPVPGGEASTVIGCTLDVAATYGY</sequence>
<dbReference type="SUPFAM" id="SSF55729">
    <property type="entry name" value="Acyl-CoA N-acyltransferases (Nat)"/>
    <property type="match status" value="1"/>
</dbReference>
<accession>A0ABT9NQJ7</accession>
<dbReference type="PANTHER" id="PTHR31438:SF1">
    <property type="entry name" value="LYSINE N-ACYLTRANSFERASE C17G9.06C-RELATED"/>
    <property type="match status" value="1"/>
</dbReference>
<dbReference type="InterPro" id="IPR000182">
    <property type="entry name" value="GNAT_dom"/>
</dbReference>
<keyword evidence="5" id="KW-1185">Reference proteome</keyword>
<dbReference type="Pfam" id="PF13523">
    <property type="entry name" value="Acetyltransf_8"/>
    <property type="match status" value="1"/>
</dbReference>
<feature type="compositionally biased region" description="Acidic residues" evidence="2">
    <location>
        <begin position="1"/>
        <end position="12"/>
    </location>
</feature>
<evidence type="ECO:0000256" key="1">
    <source>
        <dbReference type="ARBA" id="ARBA00023251"/>
    </source>
</evidence>
<protein>
    <submittedName>
        <fullName evidence="4">RimJ/RimL family protein N-acetyltransferase</fullName>
    </submittedName>
</protein>
<organism evidence="4 5">
    <name type="scientific">Nocardioides massiliensis</name>
    <dbReference type="NCBI Taxonomy" id="1325935"/>
    <lineage>
        <taxon>Bacteria</taxon>
        <taxon>Bacillati</taxon>
        <taxon>Actinomycetota</taxon>
        <taxon>Actinomycetes</taxon>
        <taxon>Propionibacteriales</taxon>
        <taxon>Nocardioidaceae</taxon>
        <taxon>Nocardioides</taxon>
    </lineage>
</organism>